<comment type="caution">
    <text evidence="1">The sequence shown here is derived from an EMBL/GenBank/DDBJ whole genome shotgun (WGS) entry which is preliminary data.</text>
</comment>
<gene>
    <name evidence="1" type="ORF">CTRU02_215154</name>
</gene>
<dbReference type="EMBL" id="VUJX02000013">
    <property type="protein sequence ID" value="KAL0929945.1"/>
    <property type="molecule type" value="Genomic_DNA"/>
</dbReference>
<keyword evidence="2" id="KW-1185">Reference proteome</keyword>
<organism evidence="1 2">
    <name type="scientific">Colletotrichum truncatum</name>
    <name type="common">Anthracnose fungus</name>
    <name type="synonym">Colletotrichum capsici</name>
    <dbReference type="NCBI Taxonomy" id="5467"/>
    <lineage>
        <taxon>Eukaryota</taxon>
        <taxon>Fungi</taxon>
        <taxon>Dikarya</taxon>
        <taxon>Ascomycota</taxon>
        <taxon>Pezizomycotina</taxon>
        <taxon>Sordariomycetes</taxon>
        <taxon>Hypocreomycetidae</taxon>
        <taxon>Glomerellales</taxon>
        <taxon>Glomerellaceae</taxon>
        <taxon>Colletotrichum</taxon>
        <taxon>Colletotrichum truncatum species complex</taxon>
    </lineage>
</organism>
<sequence>MPQSQHDQADSSLAAARYVIERGDKATRSERSFLNRWATKPRSNEEKSAGAGGNNVNANVNGDDNNNKKNINDGGDGDDSSVLSSRIMRSGLTHVGQILRADPGSLSEDDRRLLYATMSDSRYQKAWKSSPRRQKPRSQLLRPQRQPQLHQDQDQDEAYDQHQQGEFASVEEVTEELLKVVEQQKQHLLAAVECEVRIKELWWYRHAMEEKGKEKEKEKEGGD</sequence>
<proteinExistence type="predicted"/>
<accession>A0ACC3YDN9</accession>
<protein>
    <submittedName>
        <fullName evidence="1">Uncharacterized protein</fullName>
    </submittedName>
</protein>
<dbReference type="Proteomes" id="UP000805649">
    <property type="component" value="Unassembled WGS sequence"/>
</dbReference>
<evidence type="ECO:0000313" key="1">
    <source>
        <dbReference type="EMBL" id="KAL0929945.1"/>
    </source>
</evidence>
<evidence type="ECO:0000313" key="2">
    <source>
        <dbReference type="Proteomes" id="UP000805649"/>
    </source>
</evidence>
<name>A0ACC3YDN9_COLTU</name>
<reference evidence="1 2" key="1">
    <citation type="journal article" date="2020" name="Phytopathology">
        <title>Genome Sequence Resources of Colletotrichum truncatum, C. plurivorum, C. musicola, and C. sojae: Four Species Pathogenic to Soybean (Glycine max).</title>
        <authorList>
            <person name="Rogerio F."/>
            <person name="Boufleur T.R."/>
            <person name="Ciampi-Guillardi M."/>
            <person name="Sukno S.A."/>
            <person name="Thon M.R."/>
            <person name="Massola Junior N.S."/>
            <person name="Baroncelli R."/>
        </authorList>
    </citation>
    <scope>NUCLEOTIDE SEQUENCE [LARGE SCALE GENOMIC DNA]</scope>
    <source>
        <strain evidence="1 2">CMES1059</strain>
    </source>
</reference>